<feature type="transmembrane region" description="Helical" evidence="1">
    <location>
        <begin position="109"/>
        <end position="132"/>
    </location>
</feature>
<evidence type="ECO:0000256" key="1">
    <source>
        <dbReference type="SAM" id="Phobius"/>
    </source>
</evidence>
<dbReference type="Pfam" id="PF14126">
    <property type="entry name" value="DUF4293"/>
    <property type="match status" value="1"/>
</dbReference>
<feature type="transmembrane region" description="Helical" evidence="1">
    <location>
        <begin position="50"/>
        <end position="69"/>
    </location>
</feature>
<evidence type="ECO:0000313" key="3">
    <source>
        <dbReference type="Proteomes" id="UP000029736"/>
    </source>
</evidence>
<evidence type="ECO:0008006" key="4">
    <source>
        <dbReference type="Google" id="ProtNLM"/>
    </source>
</evidence>
<keyword evidence="1" id="KW-0472">Membrane</keyword>
<dbReference type="RefSeq" id="WP_044216578.1">
    <property type="nucleotide sequence ID" value="NZ_JBKAGJ010000019.1"/>
</dbReference>
<dbReference type="EMBL" id="JPOS01000010">
    <property type="protein sequence ID" value="KGE89429.1"/>
    <property type="molecule type" value="Genomic_DNA"/>
</dbReference>
<protein>
    <recommendedName>
        <fullName evidence="4">DUF4293 family protein</fullName>
    </recommendedName>
</protein>
<dbReference type="InterPro" id="IPR025635">
    <property type="entry name" value="DUF4293"/>
</dbReference>
<reference evidence="2 3" key="1">
    <citation type="journal article" date="2014" name="Int. J. Syst. Evol. Microbiol.">
        <title>Phaeodactylibacter xiamenensis gen. nov., sp. nov., a member of the family Saprospiraceae isolated from the marine alga Phaeodactylum tricornutum.</title>
        <authorList>
            <person name="Chen Z.Jr."/>
            <person name="Lei X."/>
            <person name="Lai Q."/>
            <person name="Li Y."/>
            <person name="Zhang B."/>
            <person name="Zhang J."/>
            <person name="Zhang H."/>
            <person name="Yang L."/>
            <person name="Zheng W."/>
            <person name="Tian Y."/>
            <person name="Yu Z."/>
            <person name="Xu H.Jr."/>
            <person name="Zheng T."/>
        </authorList>
    </citation>
    <scope>NUCLEOTIDE SEQUENCE [LARGE SCALE GENOMIC DNA]</scope>
    <source>
        <strain evidence="2 3">KD52</strain>
    </source>
</reference>
<dbReference type="STRING" id="1524460.IX84_03725"/>
<dbReference type="Proteomes" id="UP000029736">
    <property type="component" value="Unassembled WGS sequence"/>
</dbReference>
<evidence type="ECO:0000313" key="2">
    <source>
        <dbReference type="EMBL" id="KGE89429.1"/>
    </source>
</evidence>
<dbReference type="OrthoDB" id="594989at2"/>
<dbReference type="AlphaFoldDB" id="A0A098SA75"/>
<gene>
    <name evidence="2" type="ORF">IX84_03725</name>
</gene>
<comment type="caution">
    <text evidence="2">The sequence shown here is derived from an EMBL/GenBank/DDBJ whole genome shotgun (WGS) entry which is preliminary data.</text>
</comment>
<keyword evidence="3" id="KW-1185">Reference proteome</keyword>
<organism evidence="2 3">
    <name type="scientific">Phaeodactylibacter xiamenensis</name>
    <dbReference type="NCBI Taxonomy" id="1524460"/>
    <lineage>
        <taxon>Bacteria</taxon>
        <taxon>Pseudomonadati</taxon>
        <taxon>Bacteroidota</taxon>
        <taxon>Saprospiria</taxon>
        <taxon>Saprospirales</taxon>
        <taxon>Haliscomenobacteraceae</taxon>
        <taxon>Phaeodactylibacter</taxon>
    </lineage>
</organism>
<name>A0A098SA75_9BACT</name>
<keyword evidence="1" id="KW-0812">Transmembrane</keyword>
<sequence>MIQRIQSIFLFLAGGASLGLFGLPFATTPKAIESSMIFGDALYNVNDQVGLSVLFGLAGALAIIAIFLFRNRGLQSKVSLSALILNIGGLVFALYYLTQNLTEAGKAAIEFALGATFPIIAVFFCFLAYRFIKKDDKLVKSMDRLR</sequence>
<keyword evidence="1" id="KW-1133">Transmembrane helix</keyword>
<feature type="transmembrane region" description="Helical" evidence="1">
    <location>
        <begin position="78"/>
        <end position="97"/>
    </location>
</feature>
<accession>A0A098SA75</accession>
<proteinExistence type="predicted"/>